<evidence type="ECO:0000313" key="3">
    <source>
        <dbReference type="EMBL" id="MFD1786097.1"/>
    </source>
</evidence>
<comment type="caution">
    <text evidence="3">The sequence shown here is derived from an EMBL/GenBank/DDBJ whole genome shotgun (WGS) entry which is preliminary data.</text>
</comment>
<feature type="chain" id="PRO_5045811797" evidence="1">
    <location>
        <begin position="20"/>
        <end position="178"/>
    </location>
</feature>
<dbReference type="Proteomes" id="UP001597283">
    <property type="component" value="Unassembled WGS sequence"/>
</dbReference>
<evidence type="ECO:0000256" key="1">
    <source>
        <dbReference type="SAM" id="SignalP"/>
    </source>
</evidence>
<feature type="signal peptide" evidence="1">
    <location>
        <begin position="1"/>
        <end position="19"/>
    </location>
</feature>
<dbReference type="InterPro" id="IPR017585">
    <property type="entry name" value="SAF_FlgA"/>
</dbReference>
<organism evidence="3 4">
    <name type="scientific">Sphingomonas floccifaciens</name>
    <dbReference type="NCBI Taxonomy" id="1844115"/>
    <lineage>
        <taxon>Bacteria</taxon>
        <taxon>Pseudomonadati</taxon>
        <taxon>Pseudomonadota</taxon>
        <taxon>Alphaproteobacteria</taxon>
        <taxon>Sphingomonadales</taxon>
        <taxon>Sphingomonadaceae</taxon>
        <taxon>Sphingomonas</taxon>
    </lineage>
</organism>
<keyword evidence="1" id="KW-0732">Signal</keyword>
<name>A0ABW4N819_9SPHN</name>
<dbReference type="RefSeq" id="WP_380937755.1">
    <property type="nucleotide sequence ID" value="NZ_JBHUFC010000001.1"/>
</dbReference>
<dbReference type="Gene3D" id="2.30.30.760">
    <property type="match status" value="1"/>
</dbReference>
<evidence type="ECO:0000259" key="2">
    <source>
        <dbReference type="Pfam" id="PF13144"/>
    </source>
</evidence>
<proteinExistence type="predicted"/>
<reference evidence="4" key="1">
    <citation type="journal article" date="2019" name="Int. J. Syst. Evol. Microbiol.">
        <title>The Global Catalogue of Microorganisms (GCM) 10K type strain sequencing project: providing services to taxonomists for standard genome sequencing and annotation.</title>
        <authorList>
            <consortium name="The Broad Institute Genomics Platform"/>
            <consortium name="The Broad Institute Genome Sequencing Center for Infectious Disease"/>
            <person name="Wu L."/>
            <person name="Ma J."/>
        </authorList>
    </citation>
    <scope>NUCLEOTIDE SEQUENCE [LARGE SCALE GENOMIC DNA]</scope>
    <source>
        <strain evidence="4">Q85</strain>
    </source>
</reference>
<dbReference type="Pfam" id="PF13144">
    <property type="entry name" value="ChapFlgA"/>
    <property type="match status" value="1"/>
</dbReference>
<keyword evidence="3" id="KW-0966">Cell projection</keyword>
<keyword evidence="3" id="KW-0969">Cilium</keyword>
<protein>
    <submittedName>
        <fullName evidence="3">Flagella basal body P-ring formation protein FlgA</fullName>
    </submittedName>
</protein>
<dbReference type="EMBL" id="JBHUFC010000001">
    <property type="protein sequence ID" value="MFD1786097.1"/>
    <property type="molecule type" value="Genomic_DNA"/>
</dbReference>
<gene>
    <name evidence="3" type="ORF">ACFSC3_00785</name>
</gene>
<keyword evidence="4" id="KW-1185">Reference proteome</keyword>
<feature type="domain" description="Flagella basal body P-ring formation protein FlgA SAF" evidence="2">
    <location>
        <begin position="115"/>
        <end position="173"/>
    </location>
</feature>
<sequence length="178" mass="18292">MIRTILSLAILAAPLPAAAQAIKFQDTSAIDIAVVAFTGHKVGEEGGARTPVDARLKLAACPLPQLDWRGSYQDAVVVTCDAPRWRIYVPIKLPPQAARPQVAAVTAAAVAPVAKPEPVIKRGDPITVEAGGAGFSITRDGTAMGDAPAGGRLLVKIDPAKPPIQAVALSAGRATLPN</sequence>
<accession>A0ABW4N819</accession>
<evidence type="ECO:0000313" key="4">
    <source>
        <dbReference type="Proteomes" id="UP001597283"/>
    </source>
</evidence>
<keyword evidence="3" id="KW-0282">Flagellum</keyword>